<reference evidence="1" key="2">
    <citation type="journal article" date="2015" name="Data Brief">
        <title>Shoot transcriptome of the giant reed, Arundo donax.</title>
        <authorList>
            <person name="Barrero R.A."/>
            <person name="Guerrero F.D."/>
            <person name="Moolhuijzen P."/>
            <person name="Goolsby J.A."/>
            <person name="Tidwell J."/>
            <person name="Bellgard S.E."/>
            <person name="Bellgard M.I."/>
        </authorList>
    </citation>
    <scope>NUCLEOTIDE SEQUENCE</scope>
    <source>
        <tissue evidence="1">Shoot tissue taken approximately 20 cm above the soil surface</tissue>
    </source>
</reference>
<reference evidence="1" key="1">
    <citation type="submission" date="2014-09" db="EMBL/GenBank/DDBJ databases">
        <authorList>
            <person name="Magalhaes I.L.F."/>
            <person name="Oliveira U."/>
            <person name="Santos F.R."/>
            <person name="Vidigal T.H.D.A."/>
            <person name="Brescovit A.D."/>
            <person name="Santos A.J."/>
        </authorList>
    </citation>
    <scope>NUCLEOTIDE SEQUENCE</scope>
    <source>
        <tissue evidence="1">Shoot tissue taken approximately 20 cm above the soil surface</tissue>
    </source>
</reference>
<dbReference type="EMBL" id="GBRH01237124">
    <property type="protein sequence ID" value="JAD60771.1"/>
    <property type="molecule type" value="Transcribed_RNA"/>
</dbReference>
<organism evidence="1">
    <name type="scientific">Arundo donax</name>
    <name type="common">Giant reed</name>
    <name type="synonym">Donax arundinaceus</name>
    <dbReference type="NCBI Taxonomy" id="35708"/>
    <lineage>
        <taxon>Eukaryota</taxon>
        <taxon>Viridiplantae</taxon>
        <taxon>Streptophyta</taxon>
        <taxon>Embryophyta</taxon>
        <taxon>Tracheophyta</taxon>
        <taxon>Spermatophyta</taxon>
        <taxon>Magnoliopsida</taxon>
        <taxon>Liliopsida</taxon>
        <taxon>Poales</taxon>
        <taxon>Poaceae</taxon>
        <taxon>PACMAD clade</taxon>
        <taxon>Arundinoideae</taxon>
        <taxon>Arundineae</taxon>
        <taxon>Arundo</taxon>
    </lineage>
</organism>
<sequence length="33" mass="3643">MGLSSKSQVNHDPTYRSLVGTTPHQSLLLFSIK</sequence>
<dbReference type="AlphaFoldDB" id="A0A0A9BBQ8"/>
<evidence type="ECO:0000313" key="1">
    <source>
        <dbReference type="EMBL" id="JAD60771.1"/>
    </source>
</evidence>
<accession>A0A0A9BBQ8</accession>
<proteinExistence type="predicted"/>
<name>A0A0A9BBQ8_ARUDO</name>
<protein>
    <submittedName>
        <fullName evidence="1">Uncharacterized protein</fullName>
    </submittedName>
</protein>